<dbReference type="EMBL" id="MPUH01000050">
    <property type="protein sequence ID" value="OMJ93029.1"/>
    <property type="molecule type" value="Genomic_DNA"/>
</dbReference>
<proteinExistence type="inferred from homology"/>
<dbReference type="PROSITE" id="PS00108">
    <property type="entry name" value="PROTEIN_KINASE_ST"/>
    <property type="match status" value="1"/>
</dbReference>
<reference evidence="6 7" key="1">
    <citation type="submission" date="2016-11" db="EMBL/GenBank/DDBJ databases">
        <title>The macronuclear genome of Stentor coeruleus: a giant cell with tiny introns.</title>
        <authorList>
            <person name="Slabodnick M."/>
            <person name="Ruby J.G."/>
            <person name="Reiff S.B."/>
            <person name="Swart E.C."/>
            <person name="Gosai S."/>
            <person name="Prabakaran S."/>
            <person name="Witkowska E."/>
            <person name="Larue G.E."/>
            <person name="Fisher S."/>
            <person name="Freeman R.M."/>
            <person name="Gunawardena J."/>
            <person name="Chu W."/>
            <person name="Stover N.A."/>
            <person name="Gregory B.D."/>
            <person name="Nowacki M."/>
            <person name="Derisi J."/>
            <person name="Roy S.W."/>
            <person name="Marshall W.F."/>
            <person name="Sood P."/>
        </authorList>
    </citation>
    <scope>NUCLEOTIDE SEQUENCE [LARGE SCALE GENOMIC DNA]</scope>
    <source>
        <strain evidence="6">WM001</strain>
    </source>
</reference>
<keyword evidence="7" id="KW-1185">Reference proteome</keyword>
<gene>
    <name evidence="6" type="ORF">SteCoe_4111</name>
</gene>
<dbReference type="Gene3D" id="3.30.200.20">
    <property type="entry name" value="Phosphorylase Kinase, domain 1"/>
    <property type="match status" value="1"/>
</dbReference>
<dbReference type="Proteomes" id="UP000187209">
    <property type="component" value="Unassembled WGS sequence"/>
</dbReference>
<dbReference type="InterPro" id="IPR008271">
    <property type="entry name" value="Ser/Thr_kinase_AS"/>
</dbReference>
<evidence type="ECO:0000313" key="6">
    <source>
        <dbReference type="EMBL" id="OMJ93029.1"/>
    </source>
</evidence>
<evidence type="ECO:0000256" key="3">
    <source>
        <dbReference type="PROSITE-ProRule" id="PRU10141"/>
    </source>
</evidence>
<name>A0A1R2CVJ5_9CILI</name>
<dbReference type="AlphaFoldDB" id="A0A1R2CVJ5"/>
<dbReference type="InterPro" id="IPR000719">
    <property type="entry name" value="Prot_kinase_dom"/>
</dbReference>
<keyword evidence="4" id="KW-0418">Kinase</keyword>
<dbReference type="PROSITE" id="PS00107">
    <property type="entry name" value="PROTEIN_KINASE_ATP"/>
    <property type="match status" value="1"/>
</dbReference>
<dbReference type="Gene3D" id="1.10.510.10">
    <property type="entry name" value="Transferase(Phosphotransferase) domain 1"/>
    <property type="match status" value="1"/>
</dbReference>
<dbReference type="GO" id="GO:0004674">
    <property type="term" value="F:protein serine/threonine kinase activity"/>
    <property type="evidence" value="ECO:0007669"/>
    <property type="project" value="UniProtKB-KW"/>
</dbReference>
<dbReference type="OrthoDB" id="4062651at2759"/>
<feature type="domain" description="Protein kinase" evidence="5">
    <location>
        <begin position="134"/>
        <end position="391"/>
    </location>
</feature>
<dbReference type="GO" id="GO:0005524">
    <property type="term" value="F:ATP binding"/>
    <property type="evidence" value="ECO:0007669"/>
    <property type="project" value="UniProtKB-UniRule"/>
</dbReference>
<comment type="caution">
    <text evidence="6">The sequence shown here is derived from an EMBL/GenBank/DDBJ whole genome shotgun (WGS) entry which is preliminary data.</text>
</comment>
<evidence type="ECO:0000256" key="4">
    <source>
        <dbReference type="RuleBase" id="RU000304"/>
    </source>
</evidence>
<keyword evidence="2 3" id="KW-0067">ATP-binding</keyword>
<sequence length="471" mass="53818">MSLFESFDCEVNNALSFWGDLESYTLSDILENKLYSSQVKIQKSSGDWKSRSLILTTTCLYYCGNDMNPKKKAIVKWKKVEAFQEQSGSDERFGFKIGHETIYKEFYLENTDLLEDWLNELSKVVIMSDFEDEFAVIKEVGKGNYANVYLVKELATSNQFAVKAISKEIVYKSSRGVAAVINEIEIMKKLSHPSLLKLHKVYENTENVFIIVDYVEGGDLFRRILKKGKFTEASAAKFMKTMLQGLHYLHSQKIVHRDLKPENLLMISQDNDEDFKIGDFGLACICTESQTLRCGSPGYIAPEILSKKPYSFKADIFSAGVILYILLSGRAPFYGKTSNEILIKNQECRIYFHEKDWNDISNDSIDLVLKLTDPDPDIRLTAEEALQHKWIISMHNEPGKKLQLPSIGKIAFESPEQGFSCSLMQRLNEKRNLGIQIIYGTVDNEESKNENATRNIKATGILKKLREDELK</sequence>
<dbReference type="Pfam" id="PF00069">
    <property type="entry name" value="Pkinase"/>
    <property type="match status" value="1"/>
</dbReference>
<dbReference type="InterPro" id="IPR011009">
    <property type="entry name" value="Kinase-like_dom_sf"/>
</dbReference>
<dbReference type="InterPro" id="IPR011993">
    <property type="entry name" value="PH-like_dom_sf"/>
</dbReference>
<feature type="binding site" evidence="3">
    <location>
        <position position="163"/>
    </location>
    <ligand>
        <name>ATP</name>
        <dbReference type="ChEBI" id="CHEBI:30616"/>
    </ligand>
</feature>
<dbReference type="SMART" id="SM00233">
    <property type="entry name" value="PH"/>
    <property type="match status" value="1"/>
</dbReference>
<evidence type="ECO:0000256" key="1">
    <source>
        <dbReference type="ARBA" id="ARBA00022741"/>
    </source>
</evidence>
<keyword evidence="4" id="KW-0723">Serine/threonine-protein kinase</keyword>
<dbReference type="FunFam" id="1.10.510.10:FF:000945">
    <property type="entry name" value="Uncharacterized protein"/>
    <property type="match status" value="1"/>
</dbReference>
<dbReference type="PANTHER" id="PTHR24347">
    <property type="entry name" value="SERINE/THREONINE-PROTEIN KINASE"/>
    <property type="match status" value="1"/>
</dbReference>
<organism evidence="6 7">
    <name type="scientific">Stentor coeruleus</name>
    <dbReference type="NCBI Taxonomy" id="5963"/>
    <lineage>
        <taxon>Eukaryota</taxon>
        <taxon>Sar</taxon>
        <taxon>Alveolata</taxon>
        <taxon>Ciliophora</taxon>
        <taxon>Postciliodesmatophora</taxon>
        <taxon>Heterotrichea</taxon>
        <taxon>Heterotrichida</taxon>
        <taxon>Stentoridae</taxon>
        <taxon>Stentor</taxon>
    </lineage>
</organism>
<comment type="similarity">
    <text evidence="4">Belongs to the protein kinase superfamily.</text>
</comment>
<keyword evidence="4" id="KW-0808">Transferase</keyword>
<keyword evidence="1 3" id="KW-0547">Nucleotide-binding</keyword>
<dbReference type="InterPro" id="IPR001849">
    <property type="entry name" value="PH_domain"/>
</dbReference>
<dbReference type="Gene3D" id="2.30.29.30">
    <property type="entry name" value="Pleckstrin-homology domain (PH domain)/Phosphotyrosine-binding domain (PTB)"/>
    <property type="match status" value="1"/>
</dbReference>
<dbReference type="CDD" id="cd05117">
    <property type="entry name" value="STKc_CAMK"/>
    <property type="match status" value="1"/>
</dbReference>
<dbReference type="SUPFAM" id="SSF56112">
    <property type="entry name" value="Protein kinase-like (PK-like)"/>
    <property type="match status" value="1"/>
</dbReference>
<evidence type="ECO:0000313" key="7">
    <source>
        <dbReference type="Proteomes" id="UP000187209"/>
    </source>
</evidence>
<dbReference type="FunFam" id="3.30.200.20:FF:000042">
    <property type="entry name" value="Aurora kinase A"/>
    <property type="match status" value="1"/>
</dbReference>
<dbReference type="PROSITE" id="PS50011">
    <property type="entry name" value="PROTEIN_KINASE_DOM"/>
    <property type="match status" value="1"/>
</dbReference>
<accession>A0A1R2CVJ5</accession>
<dbReference type="SUPFAM" id="SSF50729">
    <property type="entry name" value="PH domain-like"/>
    <property type="match status" value="1"/>
</dbReference>
<dbReference type="InterPro" id="IPR017441">
    <property type="entry name" value="Protein_kinase_ATP_BS"/>
</dbReference>
<evidence type="ECO:0000256" key="2">
    <source>
        <dbReference type="ARBA" id="ARBA00022840"/>
    </source>
</evidence>
<evidence type="ECO:0000259" key="5">
    <source>
        <dbReference type="PROSITE" id="PS50011"/>
    </source>
</evidence>
<dbReference type="SMART" id="SM00220">
    <property type="entry name" value="S_TKc"/>
    <property type="match status" value="1"/>
</dbReference>
<protein>
    <recommendedName>
        <fullName evidence="5">Protein kinase domain-containing protein</fullName>
    </recommendedName>
</protein>